<feature type="transmembrane region" description="Helical" evidence="6">
    <location>
        <begin position="156"/>
        <end position="181"/>
    </location>
</feature>
<name>R2RGJ6_9ENTE</name>
<evidence type="ECO:0000313" key="10">
    <source>
        <dbReference type="Proteomes" id="UP000014148"/>
    </source>
</evidence>
<keyword evidence="4 6" id="KW-1133">Transmembrane helix</keyword>
<evidence type="ECO:0000256" key="3">
    <source>
        <dbReference type="ARBA" id="ARBA00022692"/>
    </source>
</evidence>
<keyword evidence="2" id="KW-0813">Transport</keyword>
<dbReference type="GO" id="GO:0005315">
    <property type="term" value="F:phosphate transmembrane transporter activity"/>
    <property type="evidence" value="ECO:0007669"/>
    <property type="project" value="InterPro"/>
</dbReference>
<organism evidence="7 9">
    <name type="scientific">Enterococcus malodoratus ATCC 43197</name>
    <dbReference type="NCBI Taxonomy" id="1158601"/>
    <lineage>
        <taxon>Bacteria</taxon>
        <taxon>Bacillati</taxon>
        <taxon>Bacillota</taxon>
        <taxon>Bacilli</taxon>
        <taxon>Lactobacillales</taxon>
        <taxon>Enterococcaceae</taxon>
        <taxon>Enterococcus</taxon>
    </lineage>
</organism>
<protein>
    <submittedName>
        <fullName evidence="7">Phosphate transporter</fullName>
    </submittedName>
</protein>
<dbReference type="EMBL" id="AJAK01000004">
    <property type="protein sequence ID" value="EOH82825.1"/>
    <property type="molecule type" value="Genomic_DNA"/>
</dbReference>
<dbReference type="PANTHER" id="PTHR11101:SF80">
    <property type="entry name" value="PHOSPHATE TRANSPORTER"/>
    <property type="match status" value="1"/>
</dbReference>
<dbReference type="EMBL" id="ASWA01000001">
    <property type="protein sequence ID" value="EOT70641.1"/>
    <property type="molecule type" value="Genomic_DNA"/>
</dbReference>
<dbReference type="STRING" id="71451.RV07_GL003249"/>
<sequence>MDSVCYHNFGNKKNGGAAMSIALVVTITLVMGVVFVNGWTDAPNAIATAVSTRVLKPNVAIWMAVAMNFLGALVMTYFNSQVAETISNIVTFEGAGNAAQVALAASLFAIVVWAVAAWYFGIPTSESHALIAGLTGSAMAMGGLEAVSGAEWTKVIVGLIVSTMMGFGGGWLVTKLITIIFQDVSRRIANHVFTIGQAISAAMNAFLHGAQDGQKFMGVFMLGLFYNNLAEKTGNGFVIPLWVMVLCSLTMGLGTSVGGMKIIKSVGMDMVKLERYQGFAADLSAAICLFLASVFGVPVSTTHTKTTAIMGAGAARRASSVDWSIVKEMISAWLLTFPGCGAIAFVMTKFFVAIF</sequence>
<feature type="transmembrane region" description="Helical" evidence="6">
    <location>
        <begin position="59"/>
        <end position="78"/>
    </location>
</feature>
<dbReference type="GO" id="GO:0016020">
    <property type="term" value="C:membrane"/>
    <property type="evidence" value="ECO:0007669"/>
    <property type="project" value="UniProtKB-SubCell"/>
</dbReference>
<keyword evidence="5 6" id="KW-0472">Membrane</keyword>
<reference evidence="7 9" key="1">
    <citation type="submission" date="2013-02" db="EMBL/GenBank/DDBJ databases">
        <title>The Genome Sequence of Enterococcus malodoratus ATCC_43197.</title>
        <authorList>
            <consortium name="The Broad Institute Genome Sequencing Platform"/>
            <consortium name="The Broad Institute Genome Sequencing Center for Infectious Disease"/>
            <person name="Earl A.M."/>
            <person name="Gilmore M.S."/>
            <person name="Lebreton F."/>
            <person name="Walker B."/>
            <person name="Young S.K."/>
            <person name="Zeng Q."/>
            <person name="Gargeya S."/>
            <person name="Fitzgerald M."/>
            <person name="Haas B."/>
            <person name="Abouelleil A."/>
            <person name="Alvarado L."/>
            <person name="Arachchi H.M."/>
            <person name="Berlin A.M."/>
            <person name="Chapman S.B."/>
            <person name="Dewar J."/>
            <person name="Goldberg J."/>
            <person name="Griggs A."/>
            <person name="Gujja S."/>
            <person name="Hansen M."/>
            <person name="Howarth C."/>
            <person name="Imamovic A."/>
            <person name="Larimer J."/>
            <person name="McCowan C."/>
            <person name="Murphy C."/>
            <person name="Neiman D."/>
            <person name="Pearson M."/>
            <person name="Priest M."/>
            <person name="Roberts A."/>
            <person name="Saif S."/>
            <person name="Shea T."/>
            <person name="Sisk P."/>
            <person name="Sykes S."/>
            <person name="Wortman J."/>
            <person name="Nusbaum C."/>
            <person name="Birren B."/>
        </authorList>
    </citation>
    <scope>NUCLEOTIDE SEQUENCE [LARGE SCALE GENOMIC DNA]</scope>
    <source>
        <strain evidence="7 9">ATCC 43197</strain>
    </source>
</reference>
<dbReference type="GO" id="GO:0035435">
    <property type="term" value="P:phosphate ion transmembrane transport"/>
    <property type="evidence" value="ECO:0007669"/>
    <property type="project" value="TreeGrafter"/>
</dbReference>
<proteinExistence type="predicted"/>
<feature type="transmembrane region" description="Helical" evidence="6">
    <location>
        <begin position="237"/>
        <end position="258"/>
    </location>
</feature>
<evidence type="ECO:0000256" key="6">
    <source>
        <dbReference type="SAM" id="Phobius"/>
    </source>
</evidence>
<dbReference type="Proteomes" id="UP000013783">
    <property type="component" value="Unassembled WGS sequence"/>
</dbReference>
<evidence type="ECO:0000256" key="4">
    <source>
        <dbReference type="ARBA" id="ARBA00022989"/>
    </source>
</evidence>
<evidence type="ECO:0000256" key="5">
    <source>
        <dbReference type="ARBA" id="ARBA00023136"/>
    </source>
</evidence>
<dbReference type="AlphaFoldDB" id="R2RGJ6"/>
<accession>R2RGJ6</accession>
<evidence type="ECO:0000313" key="7">
    <source>
        <dbReference type="EMBL" id="EOH82825.1"/>
    </source>
</evidence>
<feature type="transmembrane region" description="Helical" evidence="6">
    <location>
        <begin position="279"/>
        <end position="297"/>
    </location>
</feature>
<dbReference type="Pfam" id="PF01384">
    <property type="entry name" value="PHO4"/>
    <property type="match status" value="1"/>
</dbReference>
<dbReference type="InterPro" id="IPR001204">
    <property type="entry name" value="Phos_transporter"/>
</dbReference>
<dbReference type="PATRIC" id="fig|1158601.3.peg.203"/>
<comment type="caution">
    <text evidence="7">The sequence shown here is derived from an EMBL/GenBank/DDBJ whole genome shotgun (WGS) entry which is preliminary data.</text>
</comment>
<evidence type="ECO:0000313" key="8">
    <source>
        <dbReference type="EMBL" id="EOT70641.1"/>
    </source>
</evidence>
<feature type="transmembrane region" description="Helical" evidence="6">
    <location>
        <begin position="188"/>
        <end position="207"/>
    </location>
</feature>
<dbReference type="Proteomes" id="UP000014148">
    <property type="component" value="Unassembled WGS sequence"/>
</dbReference>
<evidence type="ECO:0000256" key="2">
    <source>
        <dbReference type="ARBA" id="ARBA00022448"/>
    </source>
</evidence>
<feature type="transmembrane region" description="Helical" evidence="6">
    <location>
        <begin position="17"/>
        <end position="39"/>
    </location>
</feature>
<evidence type="ECO:0000313" key="9">
    <source>
        <dbReference type="Proteomes" id="UP000013783"/>
    </source>
</evidence>
<comment type="subcellular location">
    <subcellularLocation>
        <location evidence="1">Membrane</location>
        <topology evidence="1">Multi-pass membrane protein</topology>
    </subcellularLocation>
</comment>
<keyword evidence="10" id="KW-1185">Reference proteome</keyword>
<feature type="transmembrane region" description="Helical" evidence="6">
    <location>
        <begin position="330"/>
        <end position="352"/>
    </location>
</feature>
<gene>
    <name evidence="8" type="ORF">I585_00152</name>
    <name evidence="7" type="ORF">UAI_00220</name>
</gene>
<feature type="transmembrane region" description="Helical" evidence="6">
    <location>
        <begin position="129"/>
        <end position="150"/>
    </location>
</feature>
<feature type="transmembrane region" description="Helical" evidence="6">
    <location>
        <begin position="98"/>
        <end position="122"/>
    </location>
</feature>
<dbReference type="PANTHER" id="PTHR11101">
    <property type="entry name" value="PHOSPHATE TRANSPORTER"/>
    <property type="match status" value="1"/>
</dbReference>
<evidence type="ECO:0000256" key="1">
    <source>
        <dbReference type="ARBA" id="ARBA00004141"/>
    </source>
</evidence>
<reference evidence="8 10" key="2">
    <citation type="submission" date="2013-03" db="EMBL/GenBank/DDBJ databases">
        <title>The Genome Sequence of Enterococcus malodoratus ATCC_43197 (PacBio/Illumina hybrid assembly).</title>
        <authorList>
            <consortium name="The Broad Institute Genomics Platform"/>
            <consortium name="The Broad Institute Genome Sequencing Center for Infectious Disease"/>
            <person name="Earl A."/>
            <person name="Russ C."/>
            <person name="Gilmore M."/>
            <person name="Surin D."/>
            <person name="Walker B."/>
            <person name="Young S."/>
            <person name="Zeng Q."/>
            <person name="Gargeya S."/>
            <person name="Fitzgerald M."/>
            <person name="Haas B."/>
            <person name="Abouelleil A."/>
            <person name="Allen A.W."/>
            <person name="Alvarado L."/>
            <person name="Arachchi H.M."/>
            <person name="Berlin A.M."/>
            <person name="Chapman S.B."/>
            <person name="Gainer-Dewar J."/>
            <person name="Goldberg J."/>
            <person name="Griggs A."/>
            <person name="Gujja S."/>
            <person name="Hansen M."/>
            <person name="Howarth C."/>
            <person name="Imamovic A."/>
            <person name="Ireland A."/>
            <person name="Larimer J."/>
            <person name="McCowan C."/>
            <person name="Murphy C."/>
            <person name="Pearson M."/>
            <person name="Poon T.W."/>
            <person name="Priest M."/>
            <person name="Roberts A."/>
            <person name="Saif S."/>
            <person name="Shea T."/>
            <person name="Sisk P."/>
            <person name="Sykes S."/>
            <person name="Wortman J."/>
            <person name="Nusbaum C."/>
            <person name="Birren B."/>
        </authorList>
    </citation>
    <scope>NUCLEOTIDE SEQUENCE [LARGE SCALE GENOMIC DNA]</scope>
    <source>
        <strain evidence="8 10">ATCC 43197</strain>
    </source>
</reference>
<keyword evidence="3 6" id="KW-0812">Transmembrane</keyword>
<dbReference type="eggNOG" id="COG0306">
    <property type="taxonomic scope" value="Bacteria"/>
</dbReference>